<name>A0ABD5UTK9_9EURY</name>
<feature type="region of interest" description="Disordered" evidence="1">
    <location>
        <begin position="1"/>
        <end position="48"/>
    </location>
</feature>
<reference evidence="2" key="3">
    <citation type="submission" date="2024-09" db="EMBL/GenBank/DDBJ databases">
        <authorList>
            <person name="Sun Q."/>
        </authorList>
    </citation>
    <scope>NUCLEOTIDE SEQUENCE</scope>
    <source>
        <strain evidence="2">CCUG 49452</strain>
    </source>
</reference>
<reference evidence="4" key="2">
    <citation type="journal article" date="2019" name="Int. J. Syst. Evol. Microbiol.">
        <title>The Global Catalogue of Microorganisms (GCM) 10K type strain sequencing project: providing services to taxonomists for standard genome sequencing and annotation.</title>
        <authorList>
            <consortium name="The Broad Institute Genomics Platform"/>
            <consortium name="The Broad Institute Genome Sequencing Center for Infectious Disease"/>
            <person name="Wu L."/>
            <person name="Ma J."/>
        </authorList>
    </citation>
    <scope>NUCLEOTIDE SEQUENCE [LARGE SCALE GENOMIC DNA]</scope>
    <source>
        <strain evidence="4">SKJ47</strain>
    </source>
</reference>
<sequence length="48" mass="4804">MTDEGNSGDGGSSGDGEAPDLGQFGSHETFKGGDSPDNTRPGDTSDDE</sequence>
<protein>
    <submittedName>
        <fullName evidence="2">Uncharacterized protein</fullName>
    </submittedName>
</protein>
<evidence type="ECO:0000256" key="1">
    <source>
        <dbReference type="SAM" id="MobiDB-lite"/>
    </source>
</evidence>
<evidence type="ECO:0000313" key="3">
    <source>
        <dbReference type="EMBL" id="MFC6891962.1"/>
    </source>
</evidence>
<organism evidence="2 4">
    <name type="scientific">Halopenitus salinus</name>
    <dbReference type="NCBI Taxonomy" id="1198295"/>
    <lineage>
        <taxon>Archaea</taxon>
        <taxon>Methanobacteriati</taxon>
        <taxon>Methanobacteriota</taxon>
        <taxon>Stenosarchaea group</taxon>
        <taxon>Halobacteria</taxon>
        <taxon>Halobacteriales</taxon>
        <taxon>Haloferacaceae</taxon>
        <taxon>Halopenitus</taxon>
    </lineage>
</organism>
<keyword evidence="4" id="KW-1185">Reference proteome</keyword>
<evidence type="ECO:0000313" key="4">
    <source>
        <dbReference type="Proteomes" id="UP001596296"/>
    </source>
</evidence>
<dbReference type="EMBL" id="JBHSXL010000002">
    <property type="protein sequence ID" value="MFC6891442.1"/>
    <property type="molecule type" value="Genomic_DNA"/>
</dbReference>
<dbReference type="EMBL" id="JBHSXL010000003">
    <property type="protein sequence ID" value="MFC6891962.1"/>
    <property type="molecule type" value="Genomic_DNA"/>
</dbReference>
<gene>
    <name evidence="2" type="ORF">ACFQE9_02235</name>
    <name evidence="3" type="ORF">ACFQE9_04945</name>
</gene>
<evidence type="ECO:0000313" key="2">
    <source>
        <dbReference type="EMBL" id="MFC6891442.1"/>
    </source>
</evidence>
<proteinExistence type="predicted"/>
<comment type="caution">
    <text evidence="2">The sequence shown here is derived from an EMBL/GenBank/DDBJ whole genome shotgun (WGS) entry which is preliminary data.</text>
</comment>
<reference evidence="2" key="1">
    <citation type="journal article" date="2014" name="Int. J. Syst. Evol. Microbiol.">
        <title>Complete genome sequence of Corynebacterium casei LMG S-19264T (=DSM 44701T), isolated from a smear-ripened cheese.</title>
        <authorList>
            <consortium name="US DOE Joint Genome Institute (JGI-PGF)"/>
            <person name="Walter F."/>
            <person name="Albersmeier A."/>
            <person name="Kalinowski J."/>
            <person name="Ruckert C."/>
        </authorList>
    </citation>
    <scope>NUCLEOTIDE SEQUENCE [LARGE SCALE GENOMIC DNA]</scope>
    <source>
        <strain evidence="2">CCUG 49452</strain>
    </source>
</reference>
<accession>A0ABD5UTK9</accession>
<dbReference type="AlphaFoldDB" id="A0ABD5UTK9"/>
<dbReference type="Proteomes" id="UP001596296">
    <property type="component" value="Unassembled WGS sequence"/>
</dbReference>
<dbReference type="RefSeq" id="WP_006629034.1">
    <property type="nucleotide sequence ID" value="NZ_JBHSVN010000001.1"/>
</dbReference>